<proteinExistence type="predicted"/>
<reference evidence="1 2" key="1">
    <citation type="submission" date="2018-08" db="EMBL/GenBank/DDBJ databases">
        <authorList>
            <person name="Hogarty M.P."/>
            <person name="Sinkre R.A."/>
            <person name="Rubiano R."/>
            <person name="Harback M.R."/>
            <person name="Shaffer C.D."/>
            <person name="Weston-Hafer K.A."/>
            <person name="Russell D.A."/>
            <person name="Pope W.H."/>
            <person name="Jacobs-Sera D."/>
            <person name="Hendrix R.W."/>
            <person name="Hatfull G.F."/>
        </authorList>
    </citation>
    <scope>NUCLEOTIDE SEQUENCE [LARGE SCALE GENOMIC DNA]</scope>
</reference>
<dbReference type="EMBL" id="MH727564">
    <property type="protein sequence ID" value="AYB70972.1"/>
    <property type="molecule type" value="Genomic_DNA"/>
</dbReference>
<accession>A0A385UGV0</accession>
<dbReference type="GeneID" id="55611517"/>
<keyword evidence="2" id="KW-1185">Reference proteome</keyword>
<organism evidence="1 2">
    <name type="scientific">Streptomyces phage Yaboi</name>
    <dbReference type="NCBI Taxonomy" id="2301621"/>
    <lineage>
        <taxon>Viruses</taxon>
        <taxon>Duplodnaviria</taxon>
        <taxon>Heunggongvirae</taxon>
        <taxon>Uroviricota</taxon>
        <taxon>Caudoviricetes</taxon>
        <taxon>Stanwilliamsviridae</taxon>
        <taxon>Boydwoodruffvirinae</taxon>
        <taxon>Karimacvirus</taxon>
        <taxon>Karimacvirus yaboi</taxon>
        <taxon>Streptomyces virus Yaboi</taxon>
    </lineage>
</organism>
<evidence type="ECO:0000313" key="1">
    <source>
        <dbReference type="EMBL" id="AYB70972.1"/>
    </source>
</evidence>
<gene>
    <name evidence="1" type="primary">156</name>
    <name evidence="1" type="ORF">SEA_YABOI_156</name>
</gene>
<protein>
    <submittedName>
        <fullName evidence="1">Uncharacterized protein</fullName>
    </submittedName>
</protein>
<dbReference type="Proteomes" id="UP000271820">
    <property type="component" value="Segment"/>
</dbReference>
<name>A0A385UGV0_9CAUD</name>
<sequence>MTRSKLLGILEHKVKIAKRKMSEANQRDDRIETRAYAVEVKETNAFIQALKTLKSLD</sequence>
<evidence type="ECO:0000313" key="2">
    <source>
        <dbReference type="Proteomes" id="UP000271820"/>
    </source>
</evidence>
<dbReference type="RefSeq" id="YP_009841271.1">
    <property type="nucleotide sequence ID" value="NC_048730.1"/>
</dbReference>
<dbReference type="KEGG" id="vg:55611517"/>